<dbReference type="PANTHER" id="PTHR40129">
    <property type="entry name" value="KETOPANTOATE REDUCTASE N-TERMINAL DOMAIN-CONTAINING PROTEIN"/>
    <property type="match status" value="1"/>
</dbReference>
<sequence length="296" mass="32745">MLVVDILILGSGWTSQFLIPLLEKEKVLFAATSRDGGERYGKPTIKFEFDPLSDDEQPFTVLPDARTVVITFPIYKSGASKRLVTLFGASHAGTQAAYIQLGSSGIWNKGPTVQGGTRDQTWSDRNSPFDTTNDRAKAEIELLSLSPGVPTTVLNLCGLWGGQRNMRNWVGRVAPTKEVLAEKTSIHMIHGYDVARAILAVHQDFLKAVGQRWLLTDGRIYDWWDLASAWGSGGEAASDTDPQGPHAQWVRELMEERGVRALPRPPERLGRLLDSREFWSTFGLSPAKARLERGDA</sequence>
<evidence type="ECO:0000313" key="3">
    <source>
        <dbReference type="Proteomes" id="UP000294933"/>
    </source>
</evidence>
<organism evidence="2 3">
    <name type="scientific">Rickenella mellea</name>
    <dbReference type="NCBI Taxonomy" id="50990"/>
    <lineage>
        <taxon>Eukaryota</taxon>
        <taxon>Fungi</taxon>
        <taxon>Dikarya</taxon>
        <taxon>Basidiomycota</taxon>
        <taxon>Agaricomycotina</taxon>
        <taxon>Agaricomycetes</taxon>
        <taxon>Hymenochaetales</taxon>
        <taxon>Rickenellaceae</taxon>
        <taxon>Rickenella</taxon>
    </lineage>
</organism>
<gene>
    <name evidence="2" type="ORF">BD410DRAFT_899293</name>
</gene>
<dbReference type="SUPFAM" id="SSF51735">
    <property type="entry name" value="NAD(P)-binding Rossmann-fold domains"/>
    <property type="match status" value="1"/>
</dbReference>
<evidence type="ECO:0000313" key="2">
    <source>
        <dbReference type="EMBL" id="TDL20791.1"/>
    </source>
</evidence>
<feature type="compositionally biased region" description="Polar residues" evidence="1">
    <location>
        <begin position="114"/>
        <end position="129"/>
    </location>
</feature>
<dbReference type="STRING" id="50990.A0A4Y7Q0D7"/>
<reference evidence="2 3" key="1">
    <citation type="submission" date="2018-06" db="EMBL/GenBank/DDBJ databases">
        <title>A transcriptomic atlas of mushroom development highlights an independent origin of complex multicellularity.</title>
        <authorList>
            <consortium name="DOE Joint Genome Institute"/>
            <person name="Krizsan K."/>
            <person name="Almasi E."/>
            <person name="Merenyi Z."/>
            <person name="Sahu N."/>
            <person name="Viragh M."/>
            <person name="Koszo T."/>
            <person name="Mondo S."/>
            <person name="Kiss B."/>
            <person name="Balint B."/>
            <person name="Kues U."/>
            <person name="Barry K."/>
            <person name="Hegedus J.C."/>
            <person name="Henrissat B."/>
            <person name="Johnson J."/>
            <person name="Lipzen A."/>
            <person name="Ohm R."/>
            <person name="Nagy I."/>
            <person name="Pangilinan J."/>
            <person name="Yan J."/>
            <person name="Xiong Y."/>
            <person name="Grigoriev I.V."/>
            <person name="Hibbett D.S."/>
            <person name="Nagy L.G."/>
        </authorList>
    </citation>
    <scope>NUCLEOTIDE SEQUENCE [LARGE SCALE GENOMIC DNA]</scope>
    <source>
        <strain evidence="2 3">SZMC22713</strain>
    </source>
</reference>
<dbReference type="InterPro" id="IPR036291">
    <property type="entry name" value="NAD(P)-bd_dom_sf"/>
</dbReference>
<dbReference type="PANTHER" id="PTHR40129:SF2">
    <property type="entry name" value="KETOPANTOATE REDUCTASE N-TERMINAL DOMAIN-CONTAINING PROTEIN"/>
    <property type="match status" value="1"/>
</dbReference>
<dbReference type="OrthoDB" id="674948at2759"/>
<dbReference type="AlphaFoldDB" id="A0A4Y7Q0D7"/>
<dbReference type="VEuPathDB" id="FungiDB:BD410DRAFT_899293"/>
<dbReference type="EMBL" id="ML170185">
    <property type="protein sequence ID" value="TDL20791.1"/>
    <property type="molecule type" value="Genomic_DNA"/>
</dbReference>
<keyword evidence="3" id="KW-1185">Reference proteome</keyword>
<accession>A0A4Y7Q0D7</accession>
<dbReference type="Gene3D" id="3.40.50.720">
    <property type="entry name" value="NAD(P)-binding Rossmann-like Domain"/>
    <property type="match status" value="1"/>
</dbReference>
<dbReference type="Proteomes" id="UP000294933">
    <property type="component" value="Unassembled WGS sequence"/>
</dbReference>
<evidence type="ECO:0000256" key="1">
    <source>
        <dbReference type="SAM" id="MobiDB-lite"/>
    </source>
</evidence>
<proteinExistence type="predicted"/>
<feature type="region of interest" description="Disordered" evidence="1">
    <location>
        <begin position="110"/>
        <end position="129"/>
    </location>
</feature>
<evidence type="ECO:0008006" key="4">
    <source>
        <dbReference type="Google" id="ProtNLM"/>
    </source>
</evidence>
<name>A0A4Y7Q0D7_9AGAM</name>
<protein>
    <recommendedName>
        <fullName evidence="4">NAD(P)-binding protein</fullName>
    </recommendedName>
</protein>